<comment type="caution">
    <text evidence="2">The sequence shown here is derived from an EMBL/GenBank/DDBJ whole genome shotgun (WGS) entry which is preliminary data.</text>
</comment>
<dbReference type="RefSeq" id="WP_161673941.1">
    <property type="nucleotide sequence ID" value="NZ_JAABLP010000001.1"/>
</dbReference>
<dbReference type="EMBL" id="JAABLP010000001">
    <property type="protein sequence ID" value="NBN62739.1"/>
    <property type="molecule type" value="Genomic_DNA"/>
</dbReference>
<dbReference type="InterPro" id="IPR025282">
    <property type="entry name" value="DUF4214"/>
</dbReference>
<dbReference type="Proteomes" id="UP000541347">
    <property type="component" value="Unassembled WGS sequence"/>
</dbReference>
<evidence type="ECO:0000259" key="1">
    <source>
        <dbReference type="Pfam" id="PF13946"/>
    </source>
</evidence>
<sequence>MSINYYTNTTEDSIDAKEMELYTLIMSYRQANGLGTIPLSKALTATAGRHTLDTVFNMGTYSGHSWSDAPYDASNQFTFRNMWEAPKRIGTGYNSNGYEISYGFTGTNVAVFDVDPTAALQGWKASPGHNNVILNKDIWAQFSWKAIGVGIHKGVAHVWFGADTDPTGTPATDTGGTGGTPIVGTPQRDTFRATAGNDVIDALGELDTVVIAATRATATITKTGAALTVTGTGLGTDSFTNVERLAFSNGTLAFDLDGNAGQTYRLYQAAFARTPDTVGLGHNTRLVDGGLTIKDMSAAFIGSAEFIARYGQNTTNTTFITALYQNVLGRAPDATGLAGWQQRLADGSWSRADVLFGFSESAENKALVGAAIENGIWLG</sequence>
<dbReference type="Gene3D" id="3.40.33.10">
    <property type="entry name" value="CAP"/>
    <property type="match status" value="1"/>
</dbReference>
<evidence type="ECO:0000313" key="2">
    <source>
        <dbReference type="EMBL" id="NBN62739.1"/>
    </source>
</evidence>
<feature type="domain" description="DUF4214" evidence="1">
    <location>
        <begin position="299"/>
        <end position="367"/>
    </location>
</feature>
<dbReference type="Pfam" id="PF13946">
    <property type="entry name" value="DUF4214"/>
    <property type="match status" value="1"/>
</dbReference>
<keyword evidence="3" id="KW-1185">Reference proteome</keyword>
<reference evidence="2 3" key="1">
    <citation type="submission" date="2020-01" db="EMBL/GenBank/DDBJ databases">
        <authorList>
            <person name="Peng S.Y."/>
            <person name="Li J."/>
            <person name="Wang M."/>
            <person name="Wang L."/>
            <person name="Wang C.Q."/>
            <person name="Wang J.R."/>
        </authorList>
    </citation>
    <scope>NUCLEOTIDE SEQUENCE [LARGE SCALE GENOMIC DNA]</scope>
    <source>
        <strain evidence="2 3">XCT-34</strain>
    </source>
</reference>
<organism evidence="2 3">
    <name type="scientific">Pannonibacter tanglangensis</name>
    <dbReference type="NCBI Taxonomy" id="2750084"/>
    <lineage>
        <taxon>Bacteria</taxon>
        <taxon>Pseudomonadati</taxon>
        <taxon>Pseudomonadota</taxon>
        <taxon>Alphaproteobacteria</taxon>
        <taxon>Hyphomicrobiales</taxon>
        <taxon>Stappiaceae</taxon>
        <taxon>Pannonibacter</taxon>
    </lineage>
</organism>
<accession>A0ABW9ZE85</accession>
<proteinExistence type="predicted"/>
<dbReference type="InterPro" id="IPR038255">
    <property type="entry name" value="PBS_linker_sf"/>
</dbReference>
<dbReference type="Gene3D" id="1.10.3130.20">
    <property type="entry name" value="Phycobilisome linker domain"/>
    <property type="match status" value="1"/>
</dbReference>
<gene>
    <name evidence="2" type="ORF">GWI71_03510</name>
</gene>
<name>A0ABW9ZE85_9HYPH</name>
<dbReference type="InterPro" id="IPR035940">
    <property type="entry name" value="CAP_sf"/>
</dbReference>
<evidence type="ECO:0000313" key="3">
    <source>
        <dbReference type="Proteomes" id="UP000541347"/>
    </source>
</evidence>
<protein>
    <submittedName>
        <fullName evidence="2">DUF4214 domain-containing protein</fullName>
    </submittedName>
</protein>